<dbReference type="InParanoid" id="A0A0C3HHQ7"/>
<dbReference type="Proteomes" id="UP000054321">
    <property type="component" value="Unassembled WGS sequence"/>
</dbReference>
<feature type="compositionally biased region" description="Basic and acidic residues" evidence="1">
    <location>
        <begin position="273"/>
        <end position="295"/>
    </location>
</feature>
<protein>
    <submittedName>
        <fullName evidence="2">Uncharacterized protein</fullName>
    </submittedName>
</protein>
<feature type="compositionally biased region" description="Basic residues" evidence="1">
    <location>
        <begin position="240"/>
        <end position="252"/>
    </location>
</feature>
<sequence length="432" mass="49718">MADSDMLTDDYVAGLLAKDAKESSIKYSAMGLDAFKPSRPPPNKPKPNTRFLRNIIKDTDSHNAALLAKEAAESRSRLQGLNSNEYREERASRIGGSDIRRRQLGDIAAILGGGPPKRKRANGLEKDELSSKARSPSNEGEGSKARANYKTIQPRSTREKFDDEEESRRYRRRSREGDEAEDSGVRRMHRRRKRSITPDKEKDRDHRRQRSTSRDKGRKRDFDKRYRSRSRSPREYRTKESRHHHRSSKRRSTSPIVDRERSHRSRHRSRTPQPRDRDRSTSTKPAMKEEFKVSSDSDPLDDIIGPRLASPPVVRSRGRGIFSGSSGIEARFSASYDPTTDVQLDLDEENDWDQALEALRDRQKWHQAGAARLRAAGFTDEEVAKWEQGGEKKEEDVRWAKRGESREWDRGKVIDDEGVVSVDLNWGRLKDT</sequence>
<evidence type="ECO:0000313" key="3">
    <source>
        <dbReference type="Proteomes" id="UP000054321"/>
    </source>
</evidence>
<gene>
    <name evidence="2" type="ORF">OIDMADRAFT_37141</name>
</gene>
<organism evidence="2 3">
    <name type="scientific">Oidiodendron maius (strain Zn)</name>
    <dbReference type="NCBI Taxonomy" id="913774"/>
    <lineage>
        <taxon>Eukaryota</taxon>
        <taxon>Fungi</taxon>
        <taxon>Dikarya</taxon>
        <taxon>Ascomycota</taxon>
        <taxon>Pezizomycotina</taxon>
        <taxon>Leotiomycetes</taxon>
        <taxon>Leotiomycetes incertae sedis</taxon>
        <taxon>Myxotrichaceae</taxon>
        <taxon>Oidiodendron</taxon>
    </lineage>
</organism>
<reference evidence="2 3" key="1">
    <citation type="submission" date="2014-04" db="EMBL/GenBank/DDBJ databases">
        <authorList>
            <consortium name="DOE Joint Genome Institute"/>
            <person name="Kuo A."/>
            <person name="Martino E."/>
            <person name="Perotto S."/>
            <person name="Kohler A."/>
            <person name="Nagy L.G."/>
            <person name="Floudas D."/>
            <person name="Copeland A."/>
            <person name="Barry K.W."/>
            <person name="Cichocki N."/>
            <person name="Veneault-Fourrey C."/>
            <person name="LaButti K."/>
            <person name="Lindquist E.A."/>
            <person name="Lipzen A."/>
            <person name="Lundell T."/>
            <person name="Morin E."/>
            <person name="Murat C."/>
            <person name="Sun H."/>
            <person name="Tunlid A."/>
            <person name="Henrissat B."/>
            <person name="Grigoriev I.V."/>
            <person name="Hibbett D.S."/>
            <person name="Martin F."/>
            <person name="Nordberg H.P."/>
            <person name="Cantor M.N."/>
            <person name="Hua S.X."/>
        </authorList>
    </citation>
    <scope>NUCLEOTIDE SEQUENCE [LARGE SCALE GENOMIC DNA]</scope>
    <source>
        <strain evidence="2 3">Zn</strain>
    </source>
</reference>
<feature type="compositionally biased region" description="Basic residues" evidence="1">
    <location>
        <begin position="186"/>
        <end position="195"/>
    </location>
</feature>
<dbReference type="PANTHER" id="PTHR40132">
    <property type="entry name" value="PRE-MRNA-SPLICING FACTOR 38B"/>
    <property type="match status" value="1"/>
</dbReference>
<evidence type="ECO:0000313" key="2">
    <source>
        <dbReference type="EMBL" id="KIN07736.1"/>
    </source>
</evidence>
<dbReference type="AlphaFoldDB" id="A0A0C3HHQ7"/>
<keyword evidence="3" id="KW-1185">Reference proteome</keyword>
<feature type="compositionally biased region" description="Basic and acidic residues" evidence="1">
    <location>
        <begin position="85"/>
        <end position="104"/>
    </location>
</feature>
<evidence type="ECO:0000256" key="1">
    <source>
        <dbReference type="SAM" id="MobiDB-lite"/>
    </source>
</evidence>
<proteinExistence type="predicted"/>
<dbReference type="EMBL" id="KN832870">
    <property type="protein sequence ID" value="KIN07736.1"/>
    <property type="molecule type" value="Genomic_DNA"/>
</dbReference>
<dbReference type="HOGENOM" id="CLU_038073_1_0_1"/>
<dbReference type="PANTHER" id="PTHR40132:SF1">
    <property type="entry name" value="PRE-MRNA-SPLICING FACTOR 38B"/>
    <property type="match status" value="1"/>
</dbReference>
<feature type="region of interest" description="Disordered" evidence="1">
    <location>
        <begin position="71"/>
        <end position="319"/>
    </location>
</feature>
<dbReference type="OrthoDB" id="2431475at2759"/>
<dbReference type="STRING" id="913774.A0A0C3HHQ7"/>
<name>A0A0C3HHQ7_OIDMZ</name>
<accession>A0A0C3HHQ7</accession>
<reference evidence="3" key="2">
    <citation type="submission" date="2015-01" db="EMBL/GenBank/DDBJ databases">
        <title>Evolutionary Origins and Diversification of the Mycorrhizal Mutualists.</title>
        <authorList>
            <consortium name="DOE Joint Genome Institute"/>
            <consortium name="Mycorrhizal Genomics Consortium"/>
            <person name="Kohler A."/>
            <person name="Kuo A."/>
            <person name="Nagy L.G."/>
            <person name="Floudas D."/>
            <person name="Copeland A."/>
            <person name="Barry K.W."/>
            <person name="Cichocki N."/>
            <person name="Veneault-Fourrey C."/>
            <person name="LaButti K."/>
            <person name="Lindquist E.A."/>
            <person name="Lipzen A."/>
            <person name="Lundell T."/>
            <person name="Morin E."/>
            <person name="Murat C."/>
            <person name="Riley R."/>
            <person name="Ohm R."/>
            <person name="Sun H."/>
            <person name="Tunlid A."/>
            <person name="Henrissat B."/>
            <person name="Grigoriev I.V."/>
            <person name="Hibbett D.S."/>
            <person name="Martin F."/>
        </authorList>
    </citation>
    <scope>NUCLEOTIDE SEQUENCE [LARGE SCALE GENOMIC DNA]</scope>
    <source>
        <strain evidence="3">Zn</strain>
    </source>
</reference>
<feature type="compositionally biased region" description="Basic and acidic residues" evidence="1">
    <location>
        <begin position="196"/>
        <end position="225"/>
    </location>
</feature>
<feature type="compositionally biased region" description="Basic and acidic residues" evidence="1">
    <location>
        <begin position="122"/>
        <end position="131"/>
    </location>
</feature>